<comment type="subcellular location">
    <subcellularLocation>
        <location evidence="5">Cytoplasm</location>
    </subcellularLocation>
</comment>
<keyword evidence="2 5" id="KW-0678">Repressor</keyword>
<dbReference type="eggNOG" id="COG1551">
    <property type="taxonomic scope" value="Bacteria"/>
</dbReference>
<dbReference type="GO" id="GO:0045947">
    <property type="term" value="P:negative regulation of translational initiation"/>
    <property type="evidence" value="ECO:0007669"/>
    <property type="project" value="UniProtKB-UniRule"/>
</dbReference>
<comment type="subunit">
    <text evidence="5">Homodimer; the beta-strands of each monomer intercalate to form a hydrophobic core, while the alpha-helices form wings that extend away from the core.</text>
</comment>
<dbReference type="Gene3D" id="2.60.40.4380">
    <property type="entry name" value="Translational regulator CsrA"/>
    <property type="match status" value="1"/>
</dbReference>
<dbReference type="SUPFAM" id="SSF117130">
    <property type="entry name" value="CsrA-like"/>
    <property type="match status" value="1"/>
</dbReference>
<dbReference type="HAMAP" id="MF_00167">
    <property type="entry name" value="CsrA"/>
    <property type="match status" value="1"/>
</dbReference>
<dbReference type="AlphaFoldDB" id="D1C180"/>
<dbReference type="GO" id="GO:0006402">
    <property type="term" value="P:mRNA catabolic process"/>
    <property type="evidence" value="ECO:0007669"/>
    <property type="project" value="InterPro"/>
</dbReference>
<dbReference type="PANTHER" id="PTHR34984">
    <property type="entry name" value="CARBON STORAGE REGULATOR"/>
    <property type="match status" value="1"/>
</dbReference>
<comment type="similarity">
    <text evidence="5">Belongs to the CsrA/RsmA family.</text>
</comment>
<proteinExistence type="inferred from homology"/>
<evidence type="ECO:0000256" key="3">
    <source>
        <dbReference type="ARBA" id="ARBA00022845"/>
    </source>
</evidence>
<evidence type="ECO:0000256" key="5">
    <source>
        <dbReference type="HAMAP-Rule" id="MF_00167"/>
    </source>
</evidence>
<dbReference type="STRING" id="479434.Sthe_0559"/>
<dbReference type="InterPro" id="IPR003751">
    <property type="entry name" value="CsrA"/>
</dbReference>
<dbReference type="GO" id="GO:1902208">
    <property type="term" value="P:regulation of bacterial-type flagellum assembly"/>
    <property type="evidence" value="ECO:0007669"/>
    <property type="project" value="UniProtKB-UniRule"/>
</dbReference>
<dbReference type="Proteomes" id="UP000002027">
    <property type="component" value="Chromosome 1"/>
</dbReference>
<protein>
    <recommendedName>
        <fullName evidence="5">Translational regulator CsrA</fullName>
    </recommendedName>
</protein>
<gene>
    <name evidence="5" type="primary">csrA</name>
    <name evidence="6" type="ordered locus">Sthe_0559</name>
</gene>
<evidence type="ECO:0000256" key="4">
    <source>
        <dbReference type="ARBA" id="ARBA00022884"/>
    </source>
</evidence>
<keyword evidence="5" id="KW-1005">Bacterial flagellum biogenesis</keyword>
<dbReference type="PANTHER" id="PTHR34984:SF1">
    <property type="entry name" value="CARBON STORAGE REGULATOR"/>
    <property type="match status" value="1"/>
</dbReference>
<keyword evidence="7" id="KW-1185">Reference proteome</keyword>
<sequence>MLVLARRAGETIVINGEIRVTVLSVEGERARLGIEAPRSIPIVREEIYEAVRAENLQAARTSQHPNILRKLGHTLRQTAATHG</sequence>
<reference evidence="6 7" key="2">
    <citation type="journal article" date="2010" name="Stand. Genomic Sci.">
        <title>Complete genome sequence of Desulfohalobium retbaense type strain (HR(100)).</title>
        <authorList>
            <person name="Spring S."/>
            <person name="Nolan M."/>
            <person name="Lapidus A."/>
            <person name="Glavina Del Rio T."/>
            <person name="Copeland A."/>
            <person name="Tice H."/>
            <person name="Cheng J.F."/>
            <person name="Lucas S."/>
            <person name="Land M."/>
            <person name="Chen F."/>
            <person name="Bruce D."/>
            <person name="Goodwin L."/>
            <person name="Pitluck S."/>
            <person name="Ivanova N."/>
            <person name="Mavromatis K."/>
            <person name="Mikhailova N."/>
            <person name="Pati A."/>
            <person name="Chen A."/>
            <person name="Palaniappan K."/>
            <person name="Hauser L."/>
            <person name="Chang Y.J."/>
            <person name="Jeffries C.D."/>
            <person name="Munk C."/>
            <person name="Kiss H."/>
            <person name="Chain P."/>
            <person name="Han C."/>
            <person name="Brettin T."/>
            <person name="Detter J.C."/>
            <person name="Schuler E."/>
            <person name="Goker M."/>
            <person name="Rohde M."/>
            <person name="Bristow J."/>
            <person name="Eisen J.A."/>
            <person name="Markowitz V."/>
            <person name="Hugenholtz P."/>
            <person name="Kyrpides N.C."/>
            <person name="Klenk H.P."/>
        </authorList>
    </citation>
    <scope>NUCLEOTIDE SEQUENCE [LARGE SCALE GENOMIC DNA]</scope>
    <source>
        <strain evidence="7">ATCC 49802 / DSM 20745 / S 6022</strain>
    </source>
</reference>
<dbReference type="RefSeq" id="WP_012871044.1">
    <property type="nucleotide sequence ID" value="NC_013523.1"/>
</dbReference>
<name>D1C180_SPHTD</name>
<dbReference type="InParanoid" id="D1C180"/>
<dbReference type="OrthoDB" id="9809061at2"/>
<dbReference type="GO" id="GO:0048027">
    <property type="term" value="F:mRNA 5'-UTR binding"/>
    <property type="evidence" value="ECO:0007669"/>
    <property type="project" value="UniProtKB-UniRule"/>
</dbReference>
<keyword evidence="3 5" id="KW-0810">Translation regulation</keyword>
<dbReference type="FunCoup" id="D1C180">
    <property type="interactions" value="62"/>
</dbReference>
<dbReference type="GO" id="GO:0005829">
    <property type="term" value="C:cytosol"/>
    <property type="evidence" value="ECO:0007669"/>
    <property type="project" value="TreeGrafter"/>
</dbReference>
<dbReference type="InterPro" id="IPR036107">
    <property type="entry name" value="CsrA_sf"/>
</dbReference>
<dbReference type="EMBL" id="CP001823">
    <property type="protein sequence ID" value="ACZ37997.1"/>
    <property type="molecule type" value="Genomic_DNA"/>
</dbReference>
<keyword evidence="4 5" id="KW-0694">RNA-binding</keyword>
<dbReference type="NCBIfam" id="TIGR00202">
    <property type="entry name" value="csrA"/>
    <property type="match status" value="1"/>
</dbReference>
<dbReference type="Pfam" id="PF02599">
    <property type="entry name" value="CsrA"/>
    <property type="match status" value="1"/>
</dbReference>
<evidence type="ECO:0000256" key="2">
    <source>
        <dbReference type="ARBA" id="ARBA00022491"/>
    </source>
</evidence>
<dbReference type="GO" id="GO:0044781">
    <property type="term" value="P:bacterial-type flagellum organization"/>
    <property type="evidence" value="ECO:0007669"/>
    <property type="project" value="UniProtKB-KW"/>
</dbReference>
<dbReference type="HOGENOM" id="CLU_164837_0_1_0"/>
<dbReference type="GO" id="GO:0006109">
    <property type="term" value="P:regulation of carbohydrate metabolic process"/>
    <property type="evidence" value="ECO:0007669"/>
    <property type="project" value="InterPro"/>
</dbReference>
<dbReference type="FunFam" id="2.60.40.4380:FF:000002">
    <property type="entry name" value="Translational regulator CsrA"/>
    <property type="match status" value="1"/>
</dbReference>
<reference evidence="7" key="1">
    <citation type="submission" date="2009-11" db="EMBL/GenBank/DDBJ databases">
        <title>The complete chromosome 1 of Sphaerobacter thermophilus DSM 20745.</title>
        <authorList>
            <person name="Lucas S."/>
            <person name="Copeland A."/>
            <person name="Lapidus A."/>
            <person name="Glavina del Rio T."/>
            <person name="Dalin E."/>
            <person name="Tice H."/>
            <person name="Bruce D."/>
            <person name="Goodwin L."/>
            <person name="Pitluck S."/>
            <person name="Kyrpides N."/>
            <person name="Mavromatis K."/>
            <person name="Ivanova N."/>
            <person name="Mikhailova N."/>
            <person name="LaButti K.M."/>
            <person name="Clum A."/>
            <person name="Sun H.I."/>
            <person name="Brettin T."/>
            <person name="Detter J.C."/>
            <person name="Han C."/>
            <person name="Larimer F."/>
            <person name="Land M."/>
            <person name="Hauser L."/>
            <person name="Markowitz V."/>
            <person name="Cheng J.F."/>
            <person name="Hugenholtz P."/>
            <person name="Woyke T."/>
            <person name="Wu D."/>
            <person name="Steenblock K."/>
            <person name="Schneider S."/>
            <person name="Pukall R."/>
            <person name="Goeker M."/>
            <person name="Klenk H.P."/>
            <person name="Eisen J.A."/>
        </authorList>
    </citation>
    <scope>NUCLEOTIDE SEQUENCE [LARGE SCALE GENOMIC DNA]</scope>
    <source>
        <strain evidence="7">ATCC 49802 / DSM 20745 / S 6022</strain>
    </source>
</reference>
<dbReference type="NCBIfam" id="NF002469">
    <property type="entry name" value="PRK01712.1"/>
    <property type="match status" value="1"/>
</dbReference>
<evidence type="ECO:0000313" key="6">
    <source>
        <dbReference type="EMBL" id="ACZ37997.1"/>
    </source>
</evidence>
<dbReference type="KEGG" id="sti:Sthe_0559"/>
<comment type="function">
    <text evidence="5">A translational regulator that binds mRNA to regulate translation initiation and/or mRNA stability. Usually binds in the 5'-UTR at or near the Shine-Dalgarno sequence preventing ribosome-binding, thus repressing translation. Its main target seems to be the major flagellin gene, while its function is anatagonized by FliW.</text>
</comment>
<organism evidence="6 7">
    <name type="scientific">Sphaerobacter thermophilus (strain ATCC 49802 / DSM 20745 / KCCM 41009 / NCIMB 13125 / S 6022)</name>
    <dbReference type="NCBI Taxonomy" id="479434"/>
    <lineage>
        <taxon>Bacteria</taxon>
        <taxon>Pseudomonadati</taxon>
        <taxon>Thermomicrobiota</taxon>
        <taxon>Thermomicrobia</taxon>
        <taxon>Sphaerobacterales</taxon>
        <taxon>Sphaerobacterineae</taxon>
        <taxon>Sphaerobacteraceae</taxon>
        <taxon>Sphaerobacter</taxon>
    </lineage>
</organism>
<keyword evidence="1 5" id="KW-0963">Cytoplasm</keyword>
<evidence type="ECO:0000256" key="1">
    <source>
        <dbReference type="ARBA" id="ARBA00022490"/>
    </source>
</evidence>
<evidence type="ECO:0000313" key="7">
    <source>
        <dbReference type="Proteomes" id="UP000002027"/>
    </source>
</evidence>
<accession>D1C180</accession>